<gene>
    <name evidence="1" type="ORF">GNQ08_30070</name>
</gene>
<name>A0A6N8F269_PAEMA</name>
<proteinExistence type="predicted"/>
<dbReference type="Proteomes" id="UP000442469">
    <property type="component" value="Unassembled WGS sequence"/>
</dbReference>
<evidence type="ECO:0000313" key="2">
    <source>
        <dbReference type="Proteomes" id="UP000442469"/>
    </source>
</evidence>
<dbReference type="AlphaFoldDB" id="A0A6N8F269"/>
<protein>
    <submittedName>
        <fullName evidence="1">Uncharacterized protein</fullName>
    </submittedName>
</protein>
<sequence length="198" mass="22238">MISNEEGAWQEEWIVIGHTLLTGDPIIVDLGEAGHPVSYLMHGMGEWGAGSYIAGSMQHLRDIFKKANKWMSGQSRPQTNRNLPVTCAELDALVAEIAEMDYADAETWKMLLDPAYESAKAYEEEMIRQIRAMNEQGTQLDWTRPKETSGRHSDAAEPRMLRALPGFARSCDFRSICRSYLFAYCQSPERFGRDGGAA</sequence>
<reference evidence="1 2" key="1">
    <citation type="submission" date="2019-11" db="EMBL/GenBank/DDBJ databases">
        <title>Draft genome sequences of five Paenibacillus species of dairy origin.</title>
        <authorList>
            <person name="Olajide A.M."/>
            <person name="Chen S."/>
            <person name="Lapointe G."/>
        </authorList>
    </citation>
    <scope>NUCLEOTIDE SEQUENCE [LARGE SCALE GENOMIC DNA]</scope>
    <source>
        <strain evidence="1 2">3CT49</strain>
    </source>
</reference>
<dbReference type="RefSeq" id="WP_124333574.1">
    <property type="nucleotide sequence ID" value="NZ_BGML01000021.1"/>
</dbReference>
<organism evidence="1 2">
    <name type="scientific">Paenibacillus macerans</name>
    <name type="common">Bacillus macerans</name>
    <dbReference type="NCBI Taxonomy" id="44252"/>
    <lineage>
        <taxon>Bacteria</taxon>
        <taxon>Bacillati</taxon>
        <taxon>Bacillota</taxon>
        <taxon>Bacilli</taxon>
        <taxon>Bacillales</taxon>
        <taxon>Paenibacillaceae</taxon>
        <taxon>Paenibacillus</taxon>
    </lineage>
</organism>
<comment type="caution">
    <text evidence="1">The sequence shown here is derived from an EMBL/GenBank/DDBJ whole genome shotgun (WGS) entry which is preliminary data.</text>
</comment>
<dbReference type="EMBL" id="WNZZ01000048">
    <property type="protein sequence ID" value="MUG26577.1"/>
    <property type="molecule type" value="Genomic_DNA"/>
</dbReference>
<accession>A0A6N8F269</accession>
<dbReference type="OrthoDB" id="8444591at2"/>
<evidence type="ECO:0000313" key="1">
    <source>
        <dbReference type="EMBL" id="MUG26577.1"/>
    </source>
</evidence>
<dbReference type="GeneID" id="77009406"/>